<dbReference type="FunFam" id="1.20.1280.290:FF:000007">
    <property type="entry name" value="Bidirectional sugar transporter SWEET7"/>
    <property type="match status" value="1"/>
</dbReference>
<comment type="similarity">
    <text evidence="3">Belongs to the SWEET sugar transporter family.</text>
</comment>
<evidence type="ECO:0000256" key="13">
    <source>
        <dbReference type="SAM" id="Phobius"/>
    </source>
</evidence>
<evidence type="ECO:0000256" key="12">
    <source>
        <dbReference type="ARBA" id="ARBA00023136"/>
    </source>
</evidence>
<organism evidence="14">
    <name type="scientific">Craspedostauros australis</name>
    <dbReference type="NCBI Taxonomy" id="1486917"/>
    <lineage>
        <taxon>Eukaryota</taxon>
        <taxon>Sar</taxon>
        <taxon>Stramenopiles</taxon>
        <taxon>Ochrophyta</taxon>
        <taxon>Bacillariophyta</taxon>
        <taxon>Bacillariophyceae</taxon>
        <taxon>Bacillariophycidae</taxon>
        <taxon>Naviculales</taxon>
        <taxon>Naviculaceae</taxon>
        <taxon>Craspedostauros</taxon>
    </lineage>
</organism>
<protein>
    <recommendedName>
        <fullName evidence="4">Sugar transporter SWEET1</fullName>
    </recommendedName>
</protein>
<evidence type="ECO:0000256" key="7">
    <source>
        <dbReference type="ARBA" id="ARBA00022597"/>
    </source>
</evidence>
<evidence type="ECO:0000256" key="4">
    <source>
        <dbReference type="ARBA" id="ARBA00021741"/>
    </source>
</evidence>
<keyword evidence="7" id="KW-0762">Sugar transport</keyword>
<keyword evidence="12 13" id="KW-0472">Membrane</keyword>
<dbReference type="PANTHER" id="PTHR10791:SF30">
    <property type="entry name" value="SUGAR TRANSPORTER SWEET1"/>
    <property type="match status" value="1"/>
</dbReference>
<evidence type="ECO:0000256" key="2">
    <source>
        <dbReference type="ARBA" id="ARBA00004653"/>
    </source>
</evidence>
<keyword evidence="5" id="KW-0813">Transport</keyword>
<reference evidence="14" key="1">
    <citation type="submission" date="2021-01" db="EMBL/GenBank/DDBJ databases">
        <authorList>
            <person name="Corre E."/>
            <person name="Pelletier E."/>
            <person name="Niang G."/>
            <person name="Scheremetjew M."/>
            <person name="Finn R."/>
            <person name="Kale V."/>
            <person name="Holt S."/>
            <person name="Cochrane G."/>
            <person name="Meng A."/>
            <person name="Brown T."/>
            <person name="Cohen L."/>
        </authorList>
    </citation>
    <scope>NUCLEOTIDE SEQUENCE</scope>
    <source>
        <strain evidence="14">CCMP3328</strain>
    </source>
</reference>
<dbReference type="Pfam" id="PF03083">
    <property type="entry name" value="MtN3_slv"/>
    <property type="match status" value="2"/>
</dbReference>
<keyword evidence="6" id="KW-1003">Cell membrane</keyword>
<feature type="transmembrane region" description="Helical" evidence="13">
    <location>
        <begin position="52"/>
        <end position="71"/>
    </location>
</feature>
<comment type="subcellular location">
    <subcellularLocation>
        <location evidence="1">Cell membrane</location>
        <topology evidence="1">Multi-pass membrane protein</topology>
    </subcellularLocation>
    <subcellularLocation>
        <location evidence="2">Golgi apparatus membrane</location>
        <topology evidence="2">Multi-pass membrane protein</topology>
    </subcellularLocation>
</comment>
<feature type="transmembrane region" description="Helical" evidence="13">
    <location>
        <begin position="169"/>
        <end position="190"/>
    </location>
</feature>
<feature type="transmembrane region" description="Helical" evidence="13">
    <location>
        <begin position="77"/>
        <end position="93"/>
    </location>
</feature>
<dbReference type="EMBL" id="HBEF01009637">
    <property type="protein sequence ID" value="CAD8333967.1"/>
    <property type="molecule type" value="Transcribed_RNA"/>
</dbReference>
<feature type="transmembrane region" description="Helical" evidence="13">
    <location>
        <begin position="137"/>
        <end position="157"/>
    </location>
</feature>
<gene>
    <name evidence="14" type="ORF">CAUS1442_LOCUS6072</name>
</gene>
<feature type="transmembrane region" description="Helical" evidence="13">
    <location>
        <begin position="114"/>
        <end position="131"/>
    </location>
</feature>
<dbReference type="InterPro" id="IPR004316">
    <property type="entry name" value="SWEET_rpt"/>
</dbReference>
<evidence type="ECO:0000256" key="10">
    <source>
        <dbReference type="ARBA" id="ARBA00022989"/>
    </source>
</evidence>
<evidence type="ECO:0000256" key="11">
    <source>
        <dbReference type="ARBA" id="ARBA00023034"/>
    </source>
</evidence>
<dbReference type="InterPro" id="IPR047664">
    <property type="entry name" value="SWEET"/>
</dbReference>
<dbReference type="PANTHER" id="PTHR10791">
    <property type="entry name" value="RAG1-ACTIVATING PROTEIN 1"/>
    <property type="match status" value="1"/>
</dbReference>
<evidence type="ECO:0000256" key="1">
    <source>
        <dbReference type="ARBA" id="ARBA00004651"/>
    </source>
</evidence>
<dbReference type="Gene3D" id="1.20.1280.290">
    <property type="match status" value="2"/>
</dbReference>
<keyword evidence="10 13" id="KW-1133">Transmembrane helix</keyword>
<accession>A0A7R9WSG8</accession>
<evidence type="ECO:0000256" key="8">
    <source>
        <dbReference type="ARBA" id="ARBA00022692"/>
    </source>
</evidence>
<name>A0A7R9WSG8_9STRA</name>
<keyword evidence="9" id="KW-0677">Repeat</keyword>
<dbReference type="GO" id="GO:0051119">
    <property type="term" value="F:sugar transmembrane transporter activity"/>
    <property type="evidence" value="ECO:0007669"/>
    <property type="project" value="InterPro"/>
</dbReference>
<dbReference type="GO" id="GO:0005886">
    <property type="term" value="C:plasma membrane"/>
    <property type="evidence" value="ECO:0007669"/>
    <property type="project" value="UniProtKB-SubCell"/>
</dbReference>
<evidence type="ECO:0000256" key="9">
    <source>
        <dbReference type="ARBA" id="ARBA00022737"/>
    </source>
</evidence>
<dbReference type="FunFam" id="1.20.1280.290:FF:000004">
    <property type="entry name" value="Sugar transporter SWEET"/>
    <property type="match status" value="1"/>
</dbReference>
<sequence length="233" mass="25408">MVITPAAAPAALPLWVSVCGSLAPFSASVVFMAPMPTINQIAKDKSIGSLPLLPYTTMIASSFLWVAYGVLKSESKIWSTNILGMVLGTYYFTQYIKWIPKKMIPDATRDHYRGITGIILATLAIAYVLPIQDPSTVVGNIAVLFCMILFGSPLIVLRSAIRDRSAKSLPLPFTIATIINCFLWSVLGWFDMNDVNVYFPNLVGLSFGLCQLILKLVFGDGVAAPENRLDSLL</sequence>
<evidence type="ECO:0000256" key="6">
    <source>
        <dbReference type="ARBA" id="ARBA00022475"/>
    </source>
</evidence>
<dbReference type="GO" id="GO:0000139">
    <property type="term" value="C:Golgi membrane"/>
    <property type="evidence" value="ECO:0007669"/>
    <property type="project" value="UniProtKB-SubCell"/>
</dbReference>
<feature type="transmembrane region" description="Helical" evidence="13">
    <location>
        <begin position="196"/>
        <end position="218"/>
    </location>
</feature>
<evidence type="ECO:0000256" key="5">
    <source>
        <dbReference type="ARBA" id="ARBA00022448"/>
    </source>
</evidence>
<evidence type="ECO:0000313" key="14">
    <source>
        <dbReference type="EMBL" id="CAD8333967.1"/>
    </source>
</evidence>
<feature type="transmembrane region" description="Helical" evidence="13">
    <location>
        <begin position="12"/>
        <end position="31"/>
    </location>
</feature>
<evidence type="ECO:0000256" key="3">
    <source>
        <dbReference type="ARBA" id="ARBA00007809"/>
    </source>
</evidence>
<dbReference type="AlphaFoldDB" id="A0A7R9WSG8"/>
<keyword evidence="8 13" id="KW-0812">Transmembrane</keyword>
<proteinExistence type="inferred from homology"/>
<keyword evidence="11" id="KW-0333">Golgi apparatus</keyword>